<evidence type="ECO:0000313" key="3">
    <source>
        <dbReference type="EMBL" id="MDC0745330.1"/>
    </source>
</evidence>
<keyword evidence="2" id="KW-0732">Signal</keyword>
<feature type="signal peptide" evidence="2">
    <location>
        <begin position="1"/>
        <end position="28"/>
    </location>
</feature>
<dbReference type="RefSeq" id="WP_271922711.1">
    <property type="nucleotide sequence ID" value="NZ_JAQNDO010000001.1"/>
</dbReference>
<name>A0ABT5EWY4_9BACT</name>
<evidence type="ECO:0000256" key="1">
    <source>
        <dbReference type="SAM" id="MobiDB-lite"/>
    </source>
</evidence>
<feature type="region of interest" description="Disordered" evidence="1">
    <location>
        <begin position="30"/>
        <end position="96"/>
    </location>
</feature>
<organism evidence="3 4">
    <name type="scientific">Polyangium mundeleinium</name>
    <dbReference type="NCBI Taxonomy" id="2995306"/>
    <lineage>
        <taxon>Bacteria</taxon>
        <taxon>Pseudomonadati</taxon>
        <taxon>Myxococcota</taxon>
        <taxon>Polyangia</taxon>
        <taxon>Polyangiales</taxon>
        <taxon>Polyangiaceae</taxon>
        <taxon>Polyangium</taxon>
    </lineage>
</organism>
<feature type="chain" id="PRO_5047216290" description="Secreted protein" evidence="2">
    <location>
        <begin position="29"/>
        <end position="129"/>
    </location>
</feature>
<evidence type="ECO:0000256" key="2">
    <source>
        <dbReference type="SAM" id="SignalP"/>
    </source>
</evidence>
<proteinExistence type="predicted"/>
<reference evidence="3 4" key="1">
    <citation type="submission" date="2022-11" db="EMBL/GenBank/DDBJ databases">
        <title>Minimal conservation of predation-associated metabolite biosynthetic gene clusters underscores biosynthetic potential of Myxococcota including descriptions for ten novel species: Archangium lansinium sp. nov., Myxococcus landrumus sp. nov., Nannocystis bai.</title>
        <authorList>
            <person name="Ahearne A."/>
            <person name="Stevens C."/>
            <person name="Dowd S."/>
        </authorList>
    </citation>
    <scope>NUCLEOTIDE SEQUENCE [LARGE SCALE GENOMIC DNA]</scope>
    <source>
        <strain evidence="3 4">RJM3</strain>
    </source>
</reference>
<sequence length="129" mass="13224">MKKSSLSPCRRSPMYAVFAFFAVSTAGACSGQAPAASDQAPATPQALGASTTSVSAPPSPAPQPTATVGDPQTAPTNPAGTQVPAASGCDPAKEPHRRYLGDREKCMLIKYRCEPPQSFFSNACGCGCE</sequence>
<comment type="caution">
    <text evidence="3">The sequence shown here is derived from an EMBL/GenBank/DDBJ whole genome shotgun (WGS) entry which is preliminary data.</text>
</comment>
<keyword evidence="4" id="KW-1185">Reference proteome</keyword>
<gene>
    <name evidence="3" type="ORF">POL67_28620</name>
</gene>
<dbReference type="PROSITE" id="PS51257">
    <property type="entry name" value="PROKAR_LIPOPROTEIN"/>
    <property type="match status" value="1"/>
</dbReference>
<accession>A0ABT5EWY4</accession>
<evidence type="ECO:0000313" key="4">
    <source>
        <dbReference type="Proteomes" id="UP001221411"/>
    </source>
</evidence>
<dbReference type="EMBL" id="JAQNDO010000001">
    <property type="protein sequence ID" value="MDC0745330.1"/>
    <property type="molecule type" value="Genomic_DNA"/>
</dbReference>
<dbReference type="Proteomes" id="UP001221411">
    <property type="component" value="Unassembled WGS sequence"/>
</dbReference>
<protein>
    <recommendedName>
        <fullName evidence="5">Secreted protein</fullName>
    </recommendedName>
</protein>
<evidence type="ECO:0008006" key="5">
    <source>
        <dbReference type="Google" id="ProtNLM"/>
    </source>
</evidence>